<reference evidence="2" key="1">
    <citation type="submission" date="2021-01" db="EMBL/GenBank/DDBJ databases">
        <authorList>
            <person name="Corre E."/>
            <person name="Pelletier E."/>
            <person name="Niang G."/>
            <person name="Scheremetjew M."/>
            <person name="Finn R."/>
            <person name="Kale V."/>
            <person name="Holt S."/>
            <person name="Cochrane G."/>
            <person name="Meng A."/>
            <person name="Brown T."/>
            <person name="Cohen L."/>
        </authorList>
    </citation>
    <scope>NUCLEOTIDE SEQUENCE</scope>
    <source>
        <strain evidence="2">CCMP826</strain>
    </source>
</reference>
<dbReference type="EMBL" id="HBGV01018392">
    <property type="protein sequence ID" value="CAD9515932.1"/>
    <property type="molecule type" value="Transcribed_RNA"/>
</dbReference>
<gene>
    <name evidence="2" type="ORF">HTAM1171_LOCUS11372</name>
</gene>
<feature type="region of interest" description="Disordered" evidence="1">
    <location>
        <begin position="77"/>
        <end position="118"/>
    </location>
</feature>
<proteinExistence type="predicted"/>
<feature type="compositionally biased region" description="Polar residues" evidence="1">
    <location>
        <begin position="102"/>
        <end position="118"/>
    </location>
</feature>
<sequence>MATSPAERKRQERRCPGPRGDERMNRALIAREANPELPLLDALLDGGFIFPGLGIEKNDKLVRDADGVTLYQRKNQLMRRQREARKRNSKTPRTKQREVKASNRTKIPHSPSSNRSSIVYDVSPSQNLADMELFREGDDVHSKFDIFEDLNFEEMVRVEPIDHFSLLLLKSVFDVLLTIFELLTFHLCFEHLTPFVRRCIRRKNKRSSAYFQRQI</sequence>
<evidence type="ECO:0000256" key="1">
    <source>
        <dbReference type="SAM" id="MobiDB-lite"/>
    </source>
</evidence>
<accession>A0A7S2ID38</accession>
<evidence type="ECO:0000313" key="2">
    <source>
        <dbReference type="EMBL" id="CAD9515932.1"/>
    </source>
</evidence>
<protein>
    <submittedName>
        <fullName evidence="2">Uncharacterized protein</fullName>
    </submittedName>
</protein>
<name>A0A7S2ID38_9STRA</name>
<dbReference type="AlphaFoldDB" id="A0A7S2ID38"/>
<feature type="compositionally biased region" description="Basic residues" evidence="1">
    <location>
        <begin position="77"/>
        <end position="94"/>
    </location>
</feature>
<organism evidence="2">
    <name type="scientific">Helicotheca tamesis</name>
    <dbReference type="NCBI Taxonomy" id="374047"/>
    <lineage>
        <taxon>Eukaryota</taxon>
        <taxon>Sar</taxon>
        <taxon>Stramenopiles</taxon>
        <taxon>Ochrophyta</taxon>
        <taxon>Bacillariophyta</taxon>
        <taxon>Mediophyceae</taxon>
        <taxon>Lithodesmiophycidae</taxon>
        <taxon>Lithodesmiales</taxon>
        <taxon>Lithodesmiaceae</taxon>
        <taxon>Helicotheca</taxon>
    </lineage>
</organism>
<feature type="region of interest" description="Disordered" evidence="1">
    <location>
        <begin position="1"/>
        <end position="24"/>
    </location>
</feature>